<dbReference type="Pfam" id="PF00069">
    <property type="entry name" value="Pkinase"/>
    <property type="match status" value="1"/>
</dbReference>
<comment type="catalytic activity">
    <reaction evidence="9">
        <text>L-threonyl-[protein] + ATP = O-phospho-L-threonyl-[protein] + ADP + H(+)</text>
        <dbReference type="Rhea" id="RHEA:46608"/>
        <dbReference type="Rhea" id="RHEA-COMP:11060"/>
        <dbReference type="Rhea" id="RHEA-COMP:11605"/>
        <dbReference type="ChEBI" id="CHEBI:15378"/>
        <dbReference type="ChEBI" id="CHEBI:30013"/>
        <dbReference type="ChEBI" id="CHEBI:30616"/>
        <dbReference type="ChEBI" id="CHEBI:61977"/>
        <dbReference type="ChEBI" id="CHEBI:456216"/>
        <dbReference type="EC" id="2.7.11.1"/>
    </reaction>
    <physiologicalReaction direction="left-to-right" evidence="9">
        <dbReference type="Rhea" id="RHEA:46609"/>
    </physiologicalReaction>
</comment>
<dbReference type="GO" id="GO:0005634">
    <property type="term" value="C:nucleus"/>
    <property type="evidence" value="ECO:0007669"/>
    <property type="project" value="TreeGrafter"/>
</dbReference>
<dbReference type="AlphaFoldDB" id="A0A1Q9CTR9"/>
<dbReference type="GO" id="GO:0017148">
    <property type="term" value="P:negative regulation of translation"/>
    <property type="evidence" value="ECO:0007669"/>
    <property type="project" value="UniProtKB-KW"/>
</dbReference>
<evidence type="ECO:0000313" key="14">
    <source>
        <dbReference type="EMBL" id="OLP86320.1"/>
    </source>
</evidence>
<evidence type="ECO:0000256" key="5">
    <source>
        <dbReference type="ARBA" id="ARBA00022777"/>
    </source>
</evidence>
<comment type="similarity">
    <text evidence="8">Belongs to the protein kinase superfamily. Ser/Thr protein kinase family. GCN2 subfamily.</text>
</comment>
<dbReference type="InterPro" id="IPR050339">
    <property type="entry name" value="CC_SR_Kinase"/>
</dbReference>
<comment type="catalytic activity">
    <reaction evidence="10">
        <text>L-seryl-[protein] + ATP = O-phospho-L-seryl-[protein] + ADP + H(+)</text>
        <dbReference type="Rhea" id="RHEA:17989"/>
        <dbReference type="Rhea" id="RHEA-COMP:9863"/>
        <dbReference type="Rhea" id="RHEA-COMP:11604"/>
        <dbReference type="ChEBI" id="CHEBI:15378"/>
        <dbReference type="ChEBI" id="CHEBI:29999"/>
        <dbReference type="ChEBI" id="CHEBI:30616"/>
        <dbReference type="ChEBI" id="CHEBI:83421"/>
        <dbReference type="ChEBI" id="CHEBI:456216"/>
        <dbReference type="EC" id="2.7.11.1"/>
    </reaction>
    <physiologicalReaction direction="left-to-right" evidence="10">
        <dbReference type="Rhea" id="RHEA:17990"/>
    </physiologicalReaction>
</comment>
<evidence type="ECO:0000256" key="1">
    <source>
        <dbReference type="ARBA" id="ARBA00012513"/>
    </source>
</evidence>
<dbReference type="Proteomes" id="UP000186817">
    <property type="component" value="Unassembled WGS sequence"/>
</dbReference>
<evidence type="ECO:0000256" key="6">
    <source>
        <dbReference type="ARBA" id="ARBA00022840"/>
    </source>
</evidence>
<evidence type="ECO:0000256" key="2">
    <source>
        <dbReference type="ARBA" id="ARBA00022527"/>
    </source>
</evidence>
<dbReference type="InterPro" id="IPR017441">
    <property type="entry name" value="Protein_kinase_ATP_BS"/>
</dbReference>
<dbReference type="GO" id="GO:0005524">
    <property type="term" value="F:ATP binding"/>
    <property type="evidence" value="ECO:0007669"/>
    <property type="project" value="UniProtKB-UniRule"/>
</dbReference>
<dbReference type="EMBL" id="LSRX01000922">
    <property type="protein sequence ID" value="OLP86320.1"/>
    <property type="molecule type" value="Genomic_DNA"/>
</dbReference>
<dbReference type="SUPFAM" id="SSF56112">
    <property type="entry name" value="Protein kinase-like (PK-like)"/>
    <property type="match status" value="1"/>
</dbReference>
<feature type="domain" description="Protein kinase" evidence="13">
    <location>
        <begin position="39"/>
        <end position="448"/>
    </location>
</feature>
<dbReference type="InterPro" id="IPR008271">
    <property type="entry name" value="Ser/Thr_kinase_AS"/>
</dbReference>
<reference evidence="14 15" key="1">
    <citation type="submission" date="2016-02" db="EMBL/GenBank/DDBJ databases">
        <title>Genome analysis of coral dinoflagellate symbionts highlights evolutionary adaptations to a symbiotic lifestyle.</title>
        <authorList>
            <person name="Aranda M."/>
            <person name="Li Y."/>
            <person name="Liew Y.J."/>
            <person name="Baumgarten S."/>
            <person name="Simakov O."/>
            <person name="Wilson M."/>
            <person name="Piel J."/>
            <person name="Ashoor H."/>
            <person name="Bougouffa S."/>
            <person name="Bajic V.B."/>
            <person name="Ryu T."/>
            <person name="Ravasi T."/>
            <person name="Bayer T."/>
            <person name="Micklem G."/>
            <person name="Kim H."/>
            <person name="Bhak J."/>
            <person name="Lajeunesse T.C."/>
            <person name="Voolstra C.R."/>
        </authorList>
    </citation>
    <scope>NUCLEOTIDE SEQUENCE [LARGE SCALE GENOMIC DNA]</scope>
    <source>
        <strain evidence="14 15">CCMP2467</strain>
    </source>
</reference>
<dbReference type="PANTHER" id="PTHR11042:SF160">
    <property type="entry name" value="EUKARYOTIC TRANSLATION INITIATION FACTOR 2-ALPHA KINASE 1"/>
    <property type="match status" value="1"/>
</dbReference>
<evidence type="ECO:0000256" key="11">
    <source>
        <dbReference type="PROSITE-ProRule" id="PRU10141"/>
    </source>
</evidence>
<dbReference type="Gene3D" id="3.30.200.20">
    <property type="entry name" value="Phosphorylase Kinase, domain 1"/>
    <property type="match status" value="1"/>
</dbReference>
<evidence type="ECO:0000256" key="4">
    <source>
        <dbReference type="ARBA" id="ARBA00022741"/>
    </source>
</evidence>
<name>A0A1Q9CTR9_SYMMI</name>
<keyword evidence="4 11" id="KW-0547">Nucleotide-binding</keyword>
<dbReference type="PROSITE" id="PS00107">
    <property type="entry name" value="PROTEIN_KINASE_ATP"/>
    <property type="match status" value="1"/>
</dbReference>
<keyword evidence="6 11" id="KW-0067">ATP-binding</keyword>
<organism evidence="14 15">
    <name type="scientific">Symbiodinium microadriaticum</name>
    <name type="common">Dinoflagellate</name>
    <name type="synonym">Zooxanthella microadriatica</name>
    <dbReference type="NCBI Taxonomy" id="2951"/>
    <lineage>
        <taxon>Eukaryota</taxon>
        <taxon>Sar</taxon>
        <taxon>Alveolata</taxon>
        <taxon>Dinophyceae</taxon>
        <taxon>Suessiales</taxon>
        <taxon>Symbiodiniaceae</taxon>
        <taxon>Symbiodinium</taxon>
    </lineage>
</organism>
<dbReference type="OrthoDB" id="1405469at2759"/>
<dbReference type="InterPro" id="IPR011009">
    <property type="entry name" value="Kinase-like_dom_sf"/>
</dbReference>
<keyword evidence="2" id="KW-0723">Serine/threonine-protein kinase</keyword>
<dbReference type="OMA" id="HIHRKRI"/>
<evidence type="ECO:0000313" key="15">
    <source>
        <dbReference type="Proteomes" id="UP000186817"/>
    </source>
</evidence>
<dbReference type="Gene3D" id="1.10.510.10">
    <property type="entry name" value="Transferase(Phosphotransferase) domain 1"/>
    <property type="match status" value="1"/>
</dbReference>
<keyword evidence="15" id="KW-1185">Reference proteome</keyword>
<comment type="caution">
    <text evidence="14">The sequence shown here is derived from an EMBL/GenBank/DDBJ whole genome shotgun (WGS) entry which is preliminary data.</text>
</comment>
<accession>A0A1Q9CTR9</accession>
<dbReference type="GO" id="GO:0005737">
    <property type="term" value="C:cytoplasm"/>
    <property type="evidence" value="ECO:0007669"/>
    <property type="project" value="TreeGrafter"/>
</dbReference>
<evidence type="ECO:0000256" key="10">
    <source>
        <dbReference type="ARBA" id="ARBA00048977"/>
    </source>
</evidence>
<dbReference type="PANTHER" id="PTHR11042">
    <property type="entry name" value="EUKARYOTIC TRANSLATION INITIATION FACTOR 2-ALPHA KINASE EIF2-ALPHA KINASE -RELATED"/>
    <property type="match status" value="1"/>
</dbReference>
<dbReference type="PROSITE" id="PS50011">
    <property type="entry name" value="PROTEIN_KINASE_DOM"/>
    <property type="match status" value="1"/>
</dbReference>
<dbReference type="PROSITE" id="PS00108">
    <property type="entry name" value="PROTEIN_KINASE_ST"/>
    <property type="match status" value="1"/>
</dbReference>
<dbReference type="InterPro" id="IPR000719">
    <property type="entry name" value="Prot_kinase_dom"/>
</dbReference>
<protein>
    <recommendedName>
        <fullName evidence="1">non-specific serine/threonine protein kinase</fullName>
        <ecNumber evidence="1">2.7.11.1</ecNumber>
    </recommendedName>
</protein>
<gene>
    <name evidence="14" type="primary">gcn2</name>
    <name evidence="14" type="ORF">AK812_SmicGene32578</name>
</gene>
<evidence type="ECO:0000256" key="12">
    <source>
        <dbReference type="SAM" id="MobiDB-lite"/>
    </source>
</evidence>
<feature type="binding site" evidence="11">
    <location>
        <position position="75"/>
    </location>
    <ligand>
        <name>ATP</name>
        <dbReference type="ChEBI" id="CHEBI:30616"/>
    </ligand>
</feature>
<dbReference type="SMART" id="SM00220">
    <property type="entry name" value="S_TKc"/>
    <property type="match status" value="1"/>
</dbReference>
<keyword evidence="3" id="KW-0808">Transferase</keyword>
<evidence type="ECO:0000256" key="9">
    <source>
        <dbReference type="ARBA" id="ARBA00048659"/>
    </source>
</evidence>
<evidence type="ECO:0000256" key="3">
    <source>
        <dbReference type="ARBA" id="ARBA00022679"/>
    </source>
</evidence>
<feature type="region of interest" description="Disordered" evidence="12">
    <location>
        <begin position="465"/>
        <end position="502"/>
    </location>
</feature>
<evidence type="ECO:0000256" key="8">
    <source>
        <dbReference type="ARBA" id="ARBA00037982"/>
    </source>
</evidence>
<dbReference type="GO" id="GO:0004694">
    <property type="term" value="F:eukaryotic translation initiation factor 2alpha kinase activity"/>
    <property type="evidence" value="ECO:0007669"/>
    <property type="project" value="TreeGrafter"/>
</dbReference>
<keyword evidence="5 14" id="KW-0418">Kinase</keyword>
<evidence type="ECO:0000259" key="13">
    <source>
        <dbReference type="PROSITE" id="PS50011"/>
    </source>
</evidence>
<evidence type="ECO:0000256" key="7">
    <source>
        <dbReference type="ARBA" id="ARBA00023193"/>
    </source>
</evidence>
<proteinExistence type="inferred from homology"/>
<dbReference type="EC" id="2.7.11.1" evidence="1"/>
<sequence>MVETASPGPSLPASPLTVPKDYAGGRQLWSNGRFRETYAELGHCLGSGGMGSVWAARVSDEAVGSRQRGRWVAVKAIPILLPESREAAALHQGLRECLSTFQDLSSAHVVRYETYWLEEPEHLPEDIQQLVGGARAARGQGAQKPMKTEVEVTEEETSWVSSLRFRVRRSGSHGGLRRTRSHSDIYPTPPGLNSSCGFIFEAPEVEDFELEPVSNAGPKPAWEDSKATSKNVVLLIEMELMGPPPGGTVSDERQTLTLRSWLKRETRTLSDAADIFGSLMLSVRHIHRKRIVHADLKPDNIFCVAERAKVRVVRIGDFGLAGENQLFRQFDQFSSDMLTTRSGLTGGTPGYAAPEILQSVRQGRRAACSDKVDIYSCAVILLELLLQPFRTHMERIVTFDKFNHEQVVPGYIISRLPKTRALLGEMAENDPADRLSAEEVCKRFDKEVRKELCRCAAQLCGELCEAPKPSGGNGMDAGRAADSARATEGNGRRPGRRGRRKN</sequence>
<keyword evidence="7" id="KW-0652">Protein synthesis inhibitor</keyword>
<feature type="compositionally biased region" description="Basic residues" evidence="12">
    <location>
        <begin position="493"/>
        <end position="502"/>
    </location>
</feature>